<dbReference type="InterPro" id="IPR051680">
    <property type="entry name" value="ATP-dep_Glu-Cys_Ligase-2"/>
</dbReference>
<dbReference type="EMBL" id="CP013099">
    <property type="protein sequence ID" value="ALP53253.1"/>
    <property type="molecule type" value="Genomic_DNA"/>
</dbReference>
<reference evidence="2" key="1">
    <citation type="submission" date="2015-10" db="EMBL/GenBank/DDBJ databases">
        <title>Description of Candidatus Tenderia electrophaga gen. nov, sp. nov., an Uncultivated Electroautotroph from a Biocathode Enrichment.</title>
        <authorList>
            <person name="Eddie B.J."/>
            <person name="Malanoski A.P."/>
            <person name="Wang Z."/>
            <person name="Hall R.J."/>
            <person name="Oh S.D."/>
            <person name="Heiner C."/>
            <person name="Lin B."/>
            <person name="Strycharz-Glaven S.M."/>
        </authorList>
    </citation>
    <scope>NUCLEOTIDE SEQUENCE [LARGE SCALE GENOMIC DNA]</scope>
    <source>
        <strain evidence="2">NRL1</strain>
    </source>
</reference>
<proteinExistence type="predicted"/>
<evidence type="ECO:0000259" key="1">
    <source>
        <dbReference type="Pfam" id="PF04168"/>
    </source>
</evidence>
<accession>A0A0S2TDP2</accession>
<dbReference type="Proteomes" id="UP000055136">
    <property type="component" value="Chromosome"/>
</dbReference>
<feature type="domain" description="DUF403" evidence="1">
    <location>
        <begin position="1"/>
        <end position="307"/>
    </location>
</feature>
<gene>
    <name evidence="2" type="ORF">Tel_08850</name>
</gene>
<dbReference type="KEGG" id="tee:Tel_08850"/>
<evidence type="ECO:0000313" key="2">
    <source>
        <dbReference type="EMBL" id="ALP53253.1"/>
    </source>
</evidence>
<name>A0A0S2TDP2_9GAMM</name>
<keyword evidence="3" id="KW-1185">Reference proteome</keyword>
<protein>
    <recommendedName>
        <fullName evidence="1">DUF403 domain-containing protein</fullName>
    </recommendedName>
</protein>
<dbReference type="PANTHER" id="PTHR34595:SF7">
    <property type="entry name" value="SLL1039 PROTEIN"/>
    <property type="match status" value="1"/>
</dbReference>
<evidence type="ECO:0000313" key="3">
    <source>
        <dbReference type="Proteomes" id="UP000055136"/>
    </source>
</evidence>
<sequence>MLSRVAENVYWMARYIERAEDTARLINSMTNLLLDMPRNAEVGWYELTKVIGAEEQFDELHPDKQDERTVMHFLICDTRNLSSIAAYIKAARENGRVTRDIIPNEVWEQLNELYHYTQERAKSSIGRRKRDDFMRGLIRRCQTMTGILMGVLTHDAGYYFLRLGRNLERADMSSRIIDVAAANLLVDQETQIPAYATVRWINVLKSLNAFQAYRLQGHIGVRGPYVLDYLFHEITFPRSMAHCLDAVAECLKHLPNPRVPRRYLNKAKKHLEDVKTPRLSRKALHQFIDDFQVELGSLHTAIADSYFRSE</sequence>
<dbReference type="PANTHER" id="PTHR34595">
    <property type="entry name" value="BLR5612 PROTEIN"/>
    <property type="match status" value="1"/>
</dbReference>
<dbReference type="Pfam" id="PF04168">
    <property type="entry name" value="Alpha-E"/>
    <property type="match status" value="1"/>
</dbReference>
<dbReference type="STRING" id="1748243.Tel_08850"/>
<dbReference type="InterPro" id="IPR007296">
    <property type="entry name" value="DUF403"/>
</dbReference>
<dbReference type="AlphaFoldDB" id="A0A0S2TDP2"/>
<organism evidence="2 3">
    <name type="scientific">Candidatus Tenderia electrophaga</name>
    <dbReference type="NCBI Taxonomy" id="1748243"/>
    <lineage>
        <taxon>Bacteria</taxon>
        <taxon>Pseudomonadati</taxon>
        <taxon>Pseudomonadota</taxon>
        <taxon>Gammaproteobacteria</taxon>
        <taxon>Candidatus Tenderiales</taxon>
        <taxon>Candidatus Tenderiaceae</taxon>
        <taxon>Candidatus Tenderia</taxon>
    </lineage>
</organism>